<evidence type="ECO:0000313" key="18">
    <source>
        <dbReference type="Proteomes" id="UP000480548"/>
    </source>
</evidence>
<sequence length="126" mass="14158">MASGYGATGGTPPLPPTMQRPLSPPIRCVTPCFPFWQDFLACYIMNTTKYSDAGKLLCRPYRDDYYECLHHTKEMDKVVKINDAIRRYEMGLGHVRDDAAMKKLGLVKGSYDASKTTVNPGGPWKH</sequence>
<protein>
    <recommendedName>
        <fullName evidence="6">NADH dehydrogenase [ubiquinone] iron-sulfur protein 5</fullName>
    </recommendedName>
    <alternativeName>
        <fullName evidence="14">Complex I-15 kDa</fullName>
    </alternativeName>
    <alternativeName>
        <fullName evidence="15">NADH-ubiquinone oxidoreductase 15 kDa subunit</fullName>
    </alternativeName>
</protein>
<gene>
    <name evidence="17" type="ORF">TWF703_006068</name>
</gene>
<dbReference type="PANTHER" id="PTHR15224">
    <property type="entry name" value="NADH DEHYDROGENASE [UBIQUINONE] IRON-SULFUR PROTEIN 5"/>
    <property type="match status" value="1"/>
</dbReference>
<comment type="similarity">
    <text evidence="4">Belongs to the complex I NDUFS5 subunit family.</text>
</comment>
<dbReference type="GO" id="GO:0005758">
    <property type="term" value="C:mitochondrial intermembrane space"/>
    <property type="evidence" value="ECO:0007669"/>
    <property type="project" value="UniProtKB-SubCell"/>
</dbReference>
<proteinExistence type="inferred from homology"/>
<comment type="subunit">
    <text evidence="5">Mammalian complex I is composed of 45 different subunits. This is a component of the iron-sulfur (IP) fragment of the enzyme.</text>
</comment>
<evidence type="ECO:0000256" key="14">
    <source>
        <dbReference type="ARBA" id="ARBA00031222"/>
    </source>
</evidence>
<evidence type="ECO:0000256" key="11">
    <source>
        <dbReference type="ARBA" id="ARBA00023128"/>
    </source>
</evidence>
<evidence type="ECO:0000313" key="17">
    <source>
        <dbReference type="EMBL" id="KAF3135155.1"/>
    </source>
</evidence>
<keyword evidence="9" id="KW-0999">Mitochondrion inner membrane</keyword>
<accession>A0A7C8P832</accession>
<comment type="subcellular location">
    <subcellularLocation>
        <location evidence="3">Mitochondrion inner membrane</location>
        <topology evidence="3">Peripheral membrane protein</topology>
    </subcellularLocation>
    <subcellularLocation>
        <location evidence="2">Mitochondrion intermembrane space</location>
    </subcellularLocation>
</comment>
<keyword evidence="11" id="KW-0496">Mitochondrion</keyword>
<organism evidence="17 18">
    <name type="scientific">Orbilia oligospora</name>
    <name type="common">Nematode-trapping fungus</name>
    <name type="synonym">Arthrobotrys oligospora</name>
    <dbReference type="NCBI Taxonomy" id="2813651"/>
    <lineage>
        <taxon>Eukaryota</taxon>
        <taxon>Fungi</taxon>
        <taxon>Dikarya</taxon>
        <taxon>Ascomycota</taxon>
        <taxon>Pezizomycotina</taxon>
        <taxon>Orbiliomycetes</taxon>
        <taxon>Orbiliales</taxon>
        <taxon>Orbiliaceae</taxon>
        <taxon>Orbilia</taxon>
    </lineage>
</organism>
<evidence type="ECO:0000256" key="9">
    <source>
        <dbReference type="ARBA" id="ARBA00022792"/>
    </source>
</evidence>
<evidence type="ECO:0000256" key="12">
    <source>
        <dbReference type="ARBA" id="ARBA00023136"/>
    </source>
</evidence>
<evidence type="ECO:0000256" key="10">
    <source>
        <dbReference type="ARBA" id="ARBA00022982"/>
    </source>
</evidence>
<evidence type="ECO:0000256" key="8">
    <source>
        <dbReference type="ARBA" id="ARBA00022660"/>
    </source>
</evidence>
<keyword evidence="10" id="KW-0249">Electron transport</keyword>
<evidence type="ECO:0000256" key="16">
    <source>
        <dbReference type="PIRSR" id="PIRSR619342-50"/>
    </source>
</evidence>
<comment type="function">
    <text evidence="1">Accessory subunit of the mitochondrial membrane respiratory chain NADH dehydrogenase (Complex I), that is believed not to be involved in catalysis. Complex I functions in the transfer of electrons from NADH to the respiratory chain. The immediate electron acceptor for the enzyme is believed to be ubiquinone.</text>
</comment>
<dbReference type="GO" id="GO:0005743">
    <property type="term" value="C:mitochondrial inner membrane"/>
    <property type="evidence" value="ECO:0007669"/>
    <property type="project" value="UniProtKB-SubCell"/>
</dbReference>
<dbReference type="PANTHER" id="PTHR15224:SF1">
    <property type="entry name" value="NADH DEHYDROGENASE [UBIQUINONE] IRON-SULFUR PROTEIN 5"/>
    <property type="match status" value="1"/>
</dbReference>
<evidence type="ECO:0000256" key="5">
    <source>
        <dbReference type="ARBA" id="ARBA00011261"/>
    </source>
</evidence>
<keyword evidence="8" id="KW-0679">Respiratory chain</keyword>
<keyword evidence="7" id="KW-0813">Transport</keyword>
<feature type="disulfide bond" evidence="16">
    <location>
        <begin position="42"/>
        <end position="58"/>
    </location>
</feature>
<dbReference type="CDD" id="cd24141">
    <property type="entry name" value="NDUFS5-like"/>
    <property type="match status" value="1"/>
</dbReference>
<reference evidence="17 18" key="1">
    <citation type="submission" date="2019-06" db="EMBL/GenBank/DDBJ databases">
        <authorList>
            <person name="Palmer J.M."/>
        </authorList>
    </citation>
    <scope>NUCLEOTIDE SEQUENCE [LARGE SCALE GENOMIC DNA]</scope>
    <source>
        <strain evidence="17 18">TWF703</strain>
    </source>
</reference>
<dbReference type="AlphaFoldDB" id="A0A7C8P832"/>
<evidence type="ECO:0000256" key="7">
    <source>
        <dbReference type="ARBA" id="ARBA00022448"/>
    </source>
</evidence>
<comment type="caution">
    <text evidence="17">The sequence shown here is derived from an EMBL/GenBank/DDBJ whole genome shotgun (WGS) entry which is preliminary data.</text>
</comment>
<dbReference type="InterPro" id="IPR019342">
    <property type="entry name" value="NADH_UbQ_OxRdtase_FeS-su5"/>
</dbReference>
<name>A0A7C8P832_ORBOL</name>
<keyword evidence="12" id="KW-0472">Membrane</keyword>
<dbReference type="Proteomes" id="UP000480548">
    <property type="component" value="Unassembled WGS sequence"/>
</dbReference>
<evidence type="ECO:0000256" key="2">
    <source>
        <dbReference type="ARBA" id="ARBA00004569"/>
    </source>
</evidence>
<evidence type="ECO:0000256" key="13">
    <source>
        <dbReference type="ARBA" id="ARBA00023157"/>
    </source>
</evidence>
<evidence type="ECO:0000256" key="6">
    <source>
        <dbReference type="ARBA" id="ARBA00013482"/>
    </source>
</evidence>
<feature type="disulfide bond" evidence="16">
    <location>
        <begin position="32"/>
        <end position="68"/>
    </location>
</feature>
<dbReference type="EMBL" id="WIQZ01000033">
    <property type="protein sequence ID" value="KAF3135155.1"/>
    <property type="molecule type" value="Genomic_DNA"/>
</dbReference>
<keyword evidence="13 16" id="KW-1015">Disulfide bond</keyword>
<evidence type="ECO:0000256" key="4">
    <source>
        <dbReference type="ARBA" id="ARBA00007372"/>
    </source>
</evidence>
<evidence type="ECO:0000256" key="1">
    <source>
        <dbReference type="ARBA" id="ARBA00003195"/>
    </source>
</evidence>
<dbReference type="GO" id="GO:0032981">
    <property type="term" value="P:mitochondrial respiratory chain complex I assembly"/>
    <property type="evidence" value="ECO:0007669"/>
    <property type="project" value="TreeGrafter"/>
</dbReference>
<evidence type="ECO:0000256" key="3">
    <source>
        <dbReference type="ARBA" id="ARBA00004637"/>
    </source>
</evidence>
<evidence type="ECO:0000256" key="15">
    <source>
        <dbReference type="ARBA" id="ARBA00032739"/>
    </source>
</evidence>